<dbReference type="AlphaFoldDB" id="A0A067EFC8"/>
<evidence type="ECO:0000256" key="1">
    <source>
        <dbReference type="ARBA" id="ARBA00004123"/>
    </source>
</evidence>
<dbReference type="SUPFAM" id="SSF55729">
    <property type="entry name" value="Acyl-CoA N-acyltransferases (Nat)"/>
    <property type="match status" value="1"/>
</dbReference>
<dbReference type="Pfam" id="PF00583">
    <property type="entry name" value="Acetyltransf_1"/>
    <property type="match status" value="1"/>
</dbReference>
<name>A0A067EFC8_CITSI</name>
<keyword evidence="2" id="KW-0227">DNA damage</keyword>
<reference evidence="5 6" key="1">
    <citation type="submission" date="2014-04" db="EMBL/GenBank/DDBJ databases">
        <authorList>
            <consortium name="International Citrus Genome Consortium"/>
            <person name="Gmitter F."/>
            <person name="Chen C."/>
            <person name="Farmerie W."/>
            <person name="Harkins T."/>
            <person name="Desany B."/>
            <person name="Mohiuddin M."/>
            <person name="Kodira C."/>
            <person name="Borodovsky M."/>
            <person name="Lomsadze A."/>
            <person name="Burns P."/>
            <person name="Jenkins J."/>
            <person name="Prochnik S."/>
            <person name="Shu S."/>
            <person name="Chapman J."/>
            <person name="Pitluck S."/>
            <person name="Schmutz J."/>
            <person name="Rokhsar D."/>
        </authorList>
    </citation>
    <scope>NUCLEOTIDE SEQUENCE</scope>
</reference>
<dbReference type="InterPro" id="IPR001357">
    <property type="entry name" value="BRCT_dom"/>
</dbReference>
<evidence type="ECO:0000259" key="4">
    <source>
        <dbReference type="PROSITE" id="PS50172"/>
    </source>
</evidence>
<protein>
    <recommendedName>
        <fullName evidence="4">BRCT domain-containing protein</fullName>
    </recommendedName>
</protein>
<dbReference type="InterPro" id="IPR036420">
    <property type="entry name" value="BRCT_dom_sf"/>
</dbReference>
<keyword evidence="6" id="KW-1185">Reference proteome</keyword>
<dbReference type="SMR" id="A0A067EFC8"/>
<dbReference type="EMBL" id="KK785106">
    <property type="protein sequence ID" value="KDO49621.1"/>
    <property type="molecule type" value="Genomic_DNA"/>
</dbReference>
<keyword evidence="3" id="KW-0539">Nucleus</keyword>
<comment type="subcellular location">
    <subcellularLocation>
        <location evidence="1">Nucleus</location>
    </subcellularLocation>
</comment>
<dbReference type="Gene3D" id="3.40.50.10190">
    <property type="entry name" value="BRCT domain"/>
    <property type="match status" value="1"/>
</dbReference>
<accession>A0A067EFC8</accession>
<dbReference type="PANTHER" id="PTHR23196">
    <property type="entry name" value="PAX TRANSCRIPTION ACTIVATION DOMAIN INTERACTING PROTEIN"/>
    <property type="match status" value="1"/>
</dbReference>
<dbReference type="STRING" id="2711.A0A067EFC8"/>
<dbReference type="Gene3D" id="3.40.630.30">
    <property type="match status" value="1"/>
</dbReference>
<organism evidence="5 6">
    <name type="scientific">Citrus sinensis</name>
    <name type="common">Sweet orange</name>
    <name type="synonym">Citrus aurantium var. sinensis</name>
    <dbReference type="NCBI Taxonomy" id="2711"/>
    <lineage>
        <taxon>Eukaryota</taxon>
        <taxon>Viridiplantae</taxon>
        <taxon>Streptophyta</taxon>
        <taxon>Embryophyta</taxon>
        <taxon>Tracheophyta</taxon>
        <taxon>Spermatophyta</taxon>
        <taxon>Magnoliopsida</taxon>
        <taxon>eudicotyledons</taxon>
        <taxon>Gunneridae</taxon>
        <taxon>Pentapetalae</taxon>
        <taxon>rosids</taxon>
        <taxon>malvids</taxon>
        <taxon>Sapindales</taxon>
        <taxon>Rutaceae</taxon>
        <taxon>Aurantioideae</taxon>
        <taxon>Citrus</taxon>
    </lineage>
</organism>
<dbReference type="InterPro" id="IPR016181">
    <property type="entry name" value="Acyl_CoA_acyltransferase"/>
</dbReference>
<evidence type="ECO:0000256" key="2">
    <source>
        <dbReference type="ARBA" id="ARBA00022763"/>
    </source>
</evidence>
<proteinExistence type="predicted"/>
<dbReference type="InterPro" id="IPR051579">
    <property type="entry name" value="DDR_Transcriptional_Reg"/>
</dbReference>
<feature type="domain" description="BRCT" evidence="4">
    <location>
        <begin position="269"/>
        <end position="328"/>
    </location>
</feature>
<gene>
    <name evidence="5" type="ORF">CISIN_1g048173mg</name>
</gene>
<sequence>DVLQIYSRELLSMNYAGKRSIFPEKCVLNGILPNELYQLYMGSIHPLINLCSMYKVVSFLNLGKVVAAVIYQIVPADTQYAEVPLAAVSSIYQHKGVGRLLYLKLRKRLQSVGIRTIFCWDDKESSFFFLKQVQDFASVAEVDTEGRAGRLPLRQKFRKSTEPERVVIDGCSREGAKLGGFPPSLDTVHDSGDLATFEKVHCSNMTVGAAQIGADTGAKHCSFSQGQRREDRPVSITSVVFVSKEFQPNGKCFRITLMNIADDSKKVHLTKNLRGAVTSDGITSTHVVAGKVRKTLNFFTALSWIVSPSWLKESFGEGRFVDESFYMLNDDGYVLKYRSELKDAVLRAKARPGGLLKRI</sequence>
<evidence type="ECO:0000256" key="3">
    <source>
        <dbReference type="ARBA" id="ARBA00023242"/>
    </source>
</evidence>
<evidence type="ECO:0000313" key="6">
    <source>
        <dbReference type="Proteomes" id="UP000027120"/>
    </source>
</evidence>
<evidence type="ECO:0000313" key="5">
    <source>
        <dbReference type="EMBL" id="KDO49621.1"/>
    </source>
</evidence>
<dbReference type="GO" id="GO:0016747">
    <property type="term" value="F:acyltransferase activity, transferring groups other than amino-acyl groups"/>
    <property type="evidence" value="ECO:0007669"/>
    <property type="project" value="InterPro"/>
</dbReference>
<dbReference type="PANTHER" id="PTHR23196:SF8">
    <property type="entry name" value="N-ACETYLTRANSFERASE"/>
    <property type="match status" value="1"/>
</dbReference>
<dbReference type="GO" id="GO:0005634">
    <property type="term" value="C:nucleus"/>
    <property type="evidence" value="ECO:0007669"/>
    <property type="project" value="UniProtKB-SubCell"/>
</dbReference>
<feature type="non-terminal residue" evidence="5">
    <location>
        <position position="1"/>
    </location>
</feature>
<dbReference type="PROSITE" id="PS50172">
    <property type="entry name" value="BRCT"/>
    <property type="match status" value="1"/>
</dbReference>
<dbReference type="GO" id="GO:0006974">
    <property type="term" value="P:DNA damage response"/>
    <property type="evidence" value="ECO:0007669"/>
    <property type="project" value="UniProtKB-KW"/>
</dbReference>
<dbReference type="SUPFAM" id="SSF52113">
    <property type="entry name" value="BRCT domain"/>
    <property type="match status" value="1"/>
</dbReference>
<dbReference type="InterPro" id="IPR000182">
    <property type="entry name" value="GNAT_dom"/>
</dbReference>
<dbReference type="Proteomes" id="UP000027120">
    <property type="component" value="Unassembled WGS sequence"/>
</dbReference>